<evidence type="ECO:0000256" key="5">
    <source>
        <dbReference type="SAM" id="Phobius"/>
    </source>
</evidence>
<feature type="transmembrane region" description="Helical" evidence="5">
    <location>
        <begin position="111"/>
        <end position="136"/>
    </location>
</feature>
<evidence type="ECO:0000256" key="1">
    <source>
        <dbReference type="ARBA" id="ARBA00004141"/>
    </source>
</evidence>
<proteinExistence type="predicted"/>
<accession>A0ABR9JAU9</accession>
<comment type="caution">
    <text evidence="6">The sequence shown here is derived from an EMBL/GenBank/DDBJ whole genome shotgun (WGS) entry which is preliminary data.</text>
</comment>
<reference evidence="6 7" key="1">
    <citation type="submission" date="2020-10" db="EMBL/GenBank/DDBJ databases">
        <title>Sequencing the genomes of 1000 actinobacteria strains.</title>
        <authorList>
            <person name="Klenk H.-P."/>
        </authorList>
    </citation>
    <scope>NUCLEOTIDE SEQUENCE [LARGE SCALE GENOMIC DNA]</scope>
    <source>
        <strain evidence="6 7">DSM 15666</strain>
    </source>
</reference>
<evidence type="ECO:0000313" key="7">
    <source>
        <dbReference type="Proteomes" id="UP000643525"/>
    </source>
</evidence>
<feature type="transmembrane region" description="Helical" evidence="5">
    <location>
        <begin position="156"/>
        <end position="177"/>
    </location>
</feature>
<gene>
    <name evidence="6" type="ORF">H4W27_000074</name>
</gene>
<dbReference type="RefSeq" id="WP_192594182.1">
    <property type="nucleotide sequence ID" value="NZ_BAAALJ010000005.1"/>
</dbReference>
<dbReference type="PANTHER" id="PTHR30520:SF2">
    <property type="entry name" value="INNER MEMBRANE PROTEIN YFDC"/>
    <property type="match status" value="1"/>
</dbReference>
<keyword evidence="4 5" id="KW-0472">Membrane</keyword>
<dbReference type="InterPro" id="IPR023271">
    <property type="entry name" value="Aquaporin-like"/>
</dbReference>
<feature type="transmembrane region" description="Helical" evidence="5">
    <location>
        <begin position="230"/>
        <end position="248"/>
    </location>
</feature>
<evidence type="ECO:0000313" key="6">
    <source>
        <dbReference type="EMBL" id="MBE1522956.1"/>
    </source>
</evidence>
<feature type="transmembrane region" description="Helical" evidence="5">
    <location>
        <begin position="29"/>
        <end position="49"/>
    </location>
</feature>
<organism evidence="6 7">
    <name type="scientific">Nesterenkonia lutea</name>
    <dbReference type="NCBI Taxonomy" id="272919"/>
    <lineage>
        <taxon>Bacteria</taxon>
        <taxon>Bacillati</taxon>
        <taxon>Actinomycetota</taxon>
        <taxon>Actinomycetes</taxon>
        <taxon>Micrococcales</taxon>
        <taxon>Micrococcaceae</taxon>
        <taxon>Nesterenkonia</taxon>
    </lineage>
</organism>
<keyword evidence="3 5" id="KW-1133">Transmembrane helix</keyword>
<dbReference type="Gene3D" id="1.20.1080.10">
    <property type="entry name" value="Glycerol uptake facilitator protein"/>
    <property type="match status" value="1"/>
</dbReference>
<feature type="transmembrane region" description="Helical" evidence="5">
    <location>
        <begin position="189"/>
        <end position="218"/>
    </location>
</feature>
<evidence type="ECO:0000256" key="4">
    <source>
        <dbReference type="ARBA" id="ARBA00023136"/>
    </source>
</evidence>
<sequence>MTAPTPAEIYKRAESEGERRLFMRPLEQVSTGFIAGVTIVFGIVALAMAEELIAPVFGAGPGKLAGALAFGTGLVFLVIGRSELFSENFFDPVATAIERRESSVWWRLGRLWLIVLLLNLVGGAVMASIFTIDGALPSGAHDALAGVAEDITAKSGWATFARALAAGTLLTLLSYLLRAVDTAGSRITLAYMVGFFLALGPFDHVVVSAVHLLFGIWLGGAIDYGDVGTNIALATAGNLVGGVLLMTLTHTVQARESRPSD</sequence>
<evidence type="ECO:0000256" key="2">
    <source>
        <dbReference type="ARBA" id="ARBA00022692"/>
    </source>
</evidence>
<dbReference type="InterPro" id="IPR000292">
    <property type="entry name" value="For/NO2_transpt"/>
</dbReference>
<dbReference type="EMBL" id="JADBED010000001">
    <property type="protein sequence ID" value="MBE1522956.1"/>
    <property type="molecule type" value="Genomic_DNA"/>
</dbReference>
<comment type="subcellular location">
    <subcellularLocation>
        <location evidence="1">Membrane</location>
        <topology evidence="1">Multi-pass membrane protein</topology>
    </subcellularLocation>
</comment>
<dbReference type="Pfam" id="PF01226">
    <property type="entry name" value="Form_Nir_trans"/>
    <property type="match status" value="1"/>
</dbReference>
<protein>
    <submittedName>
        <fullName evidence="6">Formate/nitrite transporter FocA (FNT family)</fullName>
    </submittedName>
</protein>
<name>A0ABR9JAU9_9MICC</name>
<keyword evidence="7" id="KW-1185">Reference proteome</keyword>
<keyword evidence="2 5" id="KW-0812">Transmembrane</keyword>
<dbReference type="PANTHER" id="PTHR30520">
    <property type="entry name" value="FORMATE TRANSPORTER-RELATED"/>
    <property type="match status" value="1"/>
</dbReference>
<feature type="transmembrane region" description="Helical" evidence="5">
    <location>
        <begin position="61"/>
        <end position="79"/>
    </location>
</feature>
<evidence type="ECO:0000256" key="3">
    <source>
        <dbReference type="ARBA" id="ARBA00022989"/>
    </source>
</evidence>
<dbReference type="Proteomes" id="UP000643525">
    <property type="component" value="Unassembled WGS sequence"/>
</dbReference>